<proteinExistence type="predicted"/>
<feature type="domain" description="Orc1-like AAA ATPase" evidence="1">
    <location>
        <begin position="18"/>
        <end position="205"/>
    </location>
</feature>
<reference evidence="2 3" key="1">
    <citation type="submission" date="2019-09" db="EMBL/GenBank/DDBJ databases">
        <authorList>
            <person name="Chandra G."/>
            <person name="Truman W A."/>
        </authorList>
    </citation>
    <scope>NUCLEOTIDE SEQUENCE [LARGE SCALE GENOMIC DNA]</scope>
    <source>
        <strain evidence="2">PS833</strain>
    </source>
</reference>
<dbReference type="OrthoDB" id="2020141at2"/>
<organism evidence="2 3">
    <name type="scientific">Pseudomonas fluorescens</name>
    <dbReference type="NCBI Taxonomy" id="294"/>
    <lineage>
        <taxon>Bacteria</taxon>
        <taxon>Pseudomonadati</taxon>
        <taxon>Pseudomonadota</taxon>
        <taxon>Gammaproteobacteria</taxon>
        <taxon>Pseudomonadales</taxon>
        <taxon>Pseudomonadaceae</taxon>
        <taxon>Pseudomonas</taxon>
    </lineage>
</organism>
<sequence>MDAIRNPYAPGAGTRPPELAGRDVIREKLRISIERLRVGRPSKSIVMVGLRGVGKTVLLNRMLIDAETAGIYTVYAEAPEGRSLPSLLAPQLRSALLRISRVEAAKDKAIRALRALTGFARSLKVTYSDIEVGFDYEPEAGLADNGDLEGDLTTLLTQVGEAARGAETALVIFIDELQYVVEEELAALITALHRVSQLSLPVTIVGAGLPQLRGRAGNAKSYAERLFDYPEIGPLEPAAAQVAFVKPSEDEGVIVDPDAADLVVTMTQGYPYFIQEWGKSSWDVANNDRITVEDVREASPLAIAALDESFFRVRFDRMTVAEKIFLRAMADLGAGPHRSGDIAGRLGRTSQSLGPIRSSLITKGMIWSPNHGDTAFTVPMFDQYMKRIMPGNDWQPPPAGAAKA</sequence>
<evidence type="ECO:0000259" key="1">
    <source>
        <dbReference type="Pfam" id="PF13191"/>
    </source>
</evidence>
<dbReference type="SUPFAM" id="SSF52540">
    <property type="entry name" value="P-loop containing nucleoside triphosphate hydrolases"/>
    <property type="match status" value="1"/>
</dbReference>
<accession>A0A5E7FLJ6</accession>
<protein>
    <recommendedName>
        <fullName evidence="1">Orc1-like AAA ATPase domain-containing protein</fullName>
    </recommendedName>
</protein>
<dbReference type="InterPro" id="IPR041664">
    <property type="entry name" value="AAA_16"/>
</dbReference>
<dbReference type="Pfam" id="PF13191">
    <property type="entry name" value="AAA_16"/>
    <property type="match status" value="1"/>
</dbReference>
<dbReference type="AlphaFoldDB" id="A0A5E7FLJ6"/>
<dbReference type="PANTHER" id="PTHR34301:SF8">
    <property type="entry name" value="ATPASE DOMAIN-CONTAINING PROTEIN"/>
    <property type="match status" value="1"/>
</dbReference>
<name>A0A5E7FLJ6_PSEFL</name>
<dbReference type="InterPro" id="IPR027417">
    <property type="entry name" value="P-loop_NTPase"/>
</dbReference>
<evidence type="ECO:0000313" key="3">
    <source>
        <dbReference type="Proteomes" id="UP000409037"/>
    </source>
</evidence>
<gene>
    <name evidence="2" type="ORF">PS833_05639</name>
</gene>
<dbReference type="PANTHER" id="PTHR34301">
    <property type="entry name" value="DNA-BINDING PROTEIN-RELATED"/>
    <property type="match status" value="1"/>
</dbReference>
<dbReference type="Proteomes" id="UP000409037">
    <property type="component" value="Unassembled WGS sequence"/>
</dbReference>
<evidence type="ECO:0000313" key="2">
    <source>
        <dbReference type="EMBL" id="VVO39107.1"/>
    </source>
</evidence>
<dbReference type="Gene3D" id="3.40.50.300">
    <property type="entry name" value="P-loop containing nucleotide triphosphate hydrolases"/>
    <property type="match status" value="1"/>
</dbReference>
<dbReference type="EMBL" id="CABVHU010000020">
    <property type="protein sequence ID" value="VVO39107.1"/>
    <property type="molecule type" value="Genomic_DNA"/>
</dbReference>
<dbReference type="RefSeq" id="WP_150800747.1">
    <property type="nucleotide sequence ID" value="NZ_CABVHU010000020.1"/>
</dbReference>